<protein>
    <submittedName>
        <fullName evidence="2">Chemosensory protein 2</fullName>
    </submittedName>
</protein>
<sequence length="150" mass="16909">MASLSLCAIVVMSLAICSAMPNPQDAGQQAEKPGQAPATYTNKYDNFDVDKVLNNGRILTSYIKCLMEEGPCTNEGRELIKYLPDALKTNCIKCTKVQKDTSEKVLKFMMSNRSADFERLSAKYDPTGEYKKNLLKLEKERDEQLKKQTQ</sequence>
<evidence type="ECO:0000313" key="2">
    <source>
        <dbReference type="EMBL" id="ARO50008.1"/>
    </source>
</evidence>
<keyword evidence="1" id="KW-0732">Signal</keyword>
<feature type="chain" id="PRO_5012913238" evidence="1">
    <location>
        <begin position="20"/>
        <end position="150"/>
    </location>
</feature>
<dbReference type="SUPFAM" id="SSF100910">
    <property type="entry name" value="Chemosensory protein Csp2"/>
    <property type="match status" value="1"/>
</dbReference>
<dbReference type="OrthoDB" id="6344725at2759"/>
<dbReference type="Pfam" id="PF03392">
    <property type="entry name" value="OS-D"/>
    <property type="match status" value="1"/>
</dbReference>
<organism evidence="2">
    <name type="scientific">Daktulosphaira vitifoliae</name>
    <name type="common">Grape phylloxera</name>
    <name type="synonym">Viteus vitifoliae</name>
    <dbReference type="NCBI Taxonomy" id="58002"/>
    <lineage>
        <taxon>Eukaryota</taxon>
        <taxon>Metazoa</taxon>
        <taxon>Ecdysozoa</taxon>
        <taxon>Arthropoda</taxon>
        <taxon>Hexapoda</taxon>
        <taxon>Insecta</taxon>
        <taxon>Pterygota</taxon>
        <taxon>Neoptera</taxon>
        <taxon>Paraneoptera</taxon>
        <taxon>Hemiptera</taxon>
        <taxon>Sternorrhyncha</taxon>
        <taxon>Aphidomorpha</taxon>
        <taxon>Phylloxeroidea</taxon>
        <taxon>Phylloxeridae</taxon>
        <taxon>Daktulosphaira</taxon>
    </lineage>
</organism>
<dbReference type="RefSeq" id="XP_050520577.1">
    <property type="nucleotide sequence ID" value="XM_050664620.1"/>
</dbReference>
<dbReference type="EMBL" id="KX890122">
    <property type="protein sequence ID" value="ARO50008.1"/>
    <property type="molecule type" value="mRNA"/>
</dbReference>
<dbReference type="KEGG" id="dvt:126894001"/>
<dbReference type="PANTHER" id="PTHR11257:SF13">
    <property type="entry name" value="GEO07322P1"/>
    <property type="match status" value="1"/>
</dbReference>
<reference evidence="2" key="1">
    <citation type="submission" date="2016-09" db="EMBL/GenBank/DDBJ databases">
        <authorList>
            <person name="Capua I."/>
            <person name="De Benedictis P."/>
            <person name="Joannis T."/>
            <person name="Lombin L.H."/>
            <person name="Cattoli G."/>
        </authorList>
    </citation>
    <scope>NUCLEOTIDE SEQUENCE</scope>
</reference>
<dbReference type="PANTHER" id="PTHR11257">
    <property type="entry name" value="CHEMOSENSORY PROTEIN-RELATED"/>
    <property type="match status" value="1"/>
</dbReference>
<dbReference type="InterPro" id="IPR005055">
    <property type="entry name" value="A10/PebIII"/>
</dbReference>
<proteinExistence type="evidence at transcript level"/>
<accession>A0A1W6R6F5</accession>
<dbReference type="GeneID" id="126894001"/>
<name>A0A1W6R6F5_DAKVI</name>
<dbReference type="InterPro" id="IPR036682">
    <property type="entry name" value="OS_D_A10/PebIII_sf"/>
</dbReference>
<reference evidence="2" key="2">
    <citation type="journal article" date="2017" name="J. Econ. Entomol.">
        <title>Identification and Expression Profiling of Odorant-Binding Proteins and Chemosensory Proteins of Daktulosphaira vitifoliae (Hemiptera: Phylloxeridae).</title>
        <authorList>
            <person name="Zhao J.J."/>
            <person name="Zhang Y."/>
            <person name="Fan D.S."/>
            <person name="Feng J.N."/>
        </authorList>
    </citation>
    <scope>NUCLEOTIDE SEQUENCE</scope>
</reference>
<feature type="signal peptide" evidence="1">
    <location>
        <begin position="1"/>
        <end position="19"/>
    </location>
</feature>
<dbReference type="AlphaFoldDB" id="A0A1W6R6F5"/>
<dbReference type="Gene3D" id="1.10.2080.10">
    <property type="entry name" value="Insect odorant-binding protein A10/Ejaculatory bulb-specific protein 3"/>
    <property type="match status" value="1"/>
</dbReference>
<evidence type="ECO:0000256" key="1">
    <source>
        <dbReference type="SAM" id="SignalP"/>
    </source>
</evidence>